<keyword evidence="2" id="KW-0378">Hydrolase</keyword>
<dbReference type="GO" id="GO:0003723">
    <property type="term" value="F:RNA binding"/>
    <property type="evidence" value="ECO:0007669"/>
    <property type="project" value="InterPro"/>
</dbReference>
<keyword evidence="3" id="KW-1185">Reference proteome</keyword>
<dbReference type="GO" id="GO:0005737">
    <property type="term" value="C:cytoplasm"/>
    <property type="evidence" value="ECO:0007669"/>
    <property type="project" value="InterPro"/>
</dbReference>
<proteinExistence type="predicted"/>
<dbReference type="GO" id="GO:0016070">
    <property type="term" value="P:RNA metabolic process"/>
    <property type="evidence" value="ECO:0007669"/>
    <property type="project" value="InterPro"/>
</dbReference>
<dbReference type="AlphaFoldDB" id="A0A3S4KTS9"/>
<dbReference type="Pfam" id="PF08845">
    <property type="entry name" value="SymE_toxin"/>
    <property type="match status" value="1"/>
</dbReference>
<dbReference type="EC" id="3.1.-.-" evidence="2"/>
<dbReference type="KEGG" id="clap:NCTC11466_01933"/>
<organism evidence="2 3">
    <name type="scientific">Cedecea lapagei</name>
    <dbReference type="NCBI Taxonomy" id="158823"/>
    <lineage>
        <taxon>Bacteria</taxon>
        <taxon>Pseudomonadati</taxon>
        <taxon>Pseudomonadota</taxon>
        <taxon>Gammaproteobacteria</taxon>
        <taxon>Enterobacterales</taxon>
        <taxon>Enterobacteriaceae</taxon>
        <taxon>Cedecea</taxon>
    </lineage>
</organism>
<dbReference type="Proteomes" id="UP000274122">
    <property type="component" value="Chromosome"/>
</dbReference>
<evidence type="ECO:0000313" key="2">
    <source>
        <dbReference type="EMBL" id="VEB97019.1"/>
    </source>
</evidence>
<dbReference type="RefSeq" id="WP_232012386.1">
    <property type="nucleotide sequence ID" value="NZ_LR134201.1"/>
</dbReference>
<name>A0A3S4KTS9_9ENTR</name>
<evidence type="ECO:0000313" key="3">
    <source>
        <dbReference type="Proteomes" id="UP000274122"/>
    </source>
</evidence>
<sequence length="69" mass="7697">MTTEAPELKIRRYVVGYIREWKTHTKATFITLKGSWLDDAGFETGTPLKVGVMQGCQVLTAQEPPSSEP</sequence>
<gene>
    <name evidence="2" type="primary">symE</name>
    <name evidence="2" type="ORF">NCTC11466_01933</name>
</gene>
<dbReference type="GO" id="GO:0016788">
    <property type="term" value="F:hydrolase activity, acting on ester bonds"/>
    <property type="evidence" value="ECO:0007669"/>
    <property type="project" value="InterPro"/>
</dbReference>
<accession>A0A3S4KTS9</accession>
<dbReference type="InterPro" id="IPR014944">
    <property type="entry name" value="Toxin_SymE-like"/>
</dbReference>
<evidence type="ECO:0000259" key="1">
    <source>
        <dbReference type="Pfam" id="PF08845"/>
    </source>
</evidence>
<reference evidence="2 3" key="1">
    <citation type="submission" date="2018-12" db="EMBL/GenBank/DDBJ databases">
        <authorList>
            <consortium name="Pathogen Informatics"/>
        </authorList>
    </citation>
    <scope>NUCLEOTIDE SEQUENCE [LARGE SCALE GENOMIC DNA]</scope>
    <source>
        <strain evidence="2 3">NCTC11466</strain>
    </source>
</reference>
<protein>
    <submittedName>
        <fullName evidence="2">Endoribonuclease symE</fullName>
        <ecNumber evidence="2">3.1.-.-</ecNumber>
    </submittedName>
</protein>
<feature type="domain" description="Toxin SymE-like" evidence="1">
    <location>
        <begin position="11"/>
        <end position="61"/>
    </location>
</feature>
<dbReference type="EMBL" id="LR134201">
    <property type="protein sequence ID" value="VEB97019.1"/>
    <property type="molecule type" value="Genomic_DNA"/>
</dbReference>